<gene>
    <name evidence="1" type="ORF">ANN_27693</name>
</gene>
<dbReference type="EMBL" id="JAJSOF020000042">
    <property type="protein sequence ID" value="KAJ4425499.1"/>
    <property type="molecule type" value="Genomic_DNA"/>
</dbReference>
<comment type="caution">
    <text evidence="1">The sequence shown here is derived from an EMBL/GenBank/DDBJ whole genome shotgun (WGS) entry which is preliminary data.</text>
</comment>
<accession>A0ABQ8RUV8</accession>
<name>A0ABQ8RUV8_PERAM</name>
<organism evidence="1 2">
    <name type="scientific">Periplaneta americana</name>
    <name type="common">American cockroach</name>
    <name type="synonym">Blatta americana</name>
    <dbReference type="NCBI Taxonomy" id="6978"/>
    <lineage>
        <taxon>Eukaryota</taxon>
        <taxon>Metazoa</taxon>
        <taxon>Ecdysozoa</taxon>
        <taxon>Arthropoda</taxon>
        <taxon>Hexapoda</taxon>
        <taxon>Insecta</taxon>
        <taxon>Pterygota</taxon>
        <taxon>Neoptera</taxon>
        <taxon>Polyneoptera</taxon>
        <taxon>Dictyoptera</taxon>
        <taxon>Blattodea</taxon>
        <taxon>Blattoidea</taxon>
        <taxon>Blattidae</taxon>
        <taxon>Blattinae</taxon>
        <taxon>Periplaneta</taxon>
    </lineage>
</organism>
<evidence type="ECO:0000313" key="1">
    <source>
        <dbReference type="EMBL" id="KAJ4425499.1"/>
    </source>
</evidence>
<reference evidence="1 2" key="1">
    <citation type="journal article" date="2022" name="Allergy">
        <title>Genome assembly and annotation of Periplaneta americana reveal a comprehensive cockroach allergen profile.</title>
        <authorList>
            <person name="Wang L."/>
            <person name="Xiong Q."/>
            <person name="Saelim N."/>
            <person name="Wang L."/>
            <person name="Nong W."/>
            <person name="Wan A.T."/>
            <person name="Shi M."/>
            <person name="Liu X."/>
            <person name="Cao Q."/>
            <person name="Hui J.H.L."/>
            <person name="Sookrung N."/>
            <person name="Leung T.F."/>
            <person name="Tungtrongchitr A."/>
            <person name="Tsui S.K.W."/>
        </authorList>
    </citation>
    <scope>NUCLEOTIDE SEQUENCE [LARGE SCALE GENOMIC DNA]</scope>
    <source>
        <strain evidence="1">PWHHKU_190912</strain>
    </source>
</reference>
<protein>
    <recommendedName>
        <fullName evidence="3">THAP-type domain-containing protein</fullName>
    </recommendedName>
</protein>
<evidence type="ECO:0000313" key="2">
    <source>
        <dbReference type="Proteomes" id="UP001148838"/>
    </source>
</evidence>
<dbReference type="InterPro" id="IPR036691">
    <property type="entry name" value="Endo/exonu/phosph_ase_sf"/>
</dbReference>
<sequence>MLILKFAPPQGFQFPCAPSNHVRVSSTNFIQRSSKYNIKNNENSVTAAVSSSEQAPTFRLLSRVGTYLVQRGTASPQQLGNLSSHTMTESSLSNAQLVSIVNSSDSEEFVSEFEDNNKAIEWKLNPPPQQGHLCASNLIKITPGFTSSVSGNVSFFSLPKENTIRNQFTYRRADKFNPNTSKICSRHFKSEDFELDFRAQLLDIPIKRPRIIKSTKKLHYPLPSISSLQRWAATLTMRQGILPNVPVLKLMKMMGQTMTDFEKATVLCYDEMKVDSLYEYDQKHDEVLGPHSYIQVIMARRHFSRWKQPIYLGFDSKMSKSLHSVFKELYEINYNIVACGGGKLGLWAVNYQFPWSAHLTNIHCQPPAWLSWLRCLPAGLKLARAQVRSPFGLITWLGFSEVFPNPKEKILELFETMPTPKLDDSDEYIVARVIKRADTTFSDSDFDIPDVSDSNISSNPEKVSIIPFPQNVRLSQSLIAAPVDLHSRLYHSVKKMACNTLQIGDCGRREGCAAWWGSCEPPLGTELTWQEERETTTSLESSRSDSLLACTSPPPSLSGFTWLEGNNSDYAEHASLIERRSDHPNRRFPQVSISEEILKNQDMIGSFFGITEDLKRDFTKDRYRRISNRLLHWEFRLKDMLATELGESDRIRVQMRLQRLLHVKANLTALKSHLTLQPFQTQEVKPILHDRWCDIVVINAHAPTEEKDDCIKDSFYEELEHTFDQLPSYHMKILLGDFNAKVGREDIFKPTIGKESLHITSNEIGVRERLSVAKRVEQQINIRRFNIPKLKDEETKQHYQVEISNRFAILASSDEVEEELDLIACRKISEIISKLQLNRA</sequence>
<dbReference type="Gene3D" id="3.60.10.10">
    <property type="entry name" value="Endonuclease/exonuclease/phosphatase"/>
    <property type="match status" value="1"/>
</dbReference>
<proteinExistence type="predicted"/>
<dbReference type="SUPFAM" id="SSF56219">
    <property type="entry name" value="DNase I-like"/>
    <property type="match status" value="1"/>
</dbReference>
<keyword evidence="2" id="KW-1185">Reference proteome</keyword>
<dbReference type="Proteomes" id="UP001148838">
    <property type="component" value="Unassembled WGS sequence"/>
</dbReference>
<evidence type="ECO:0008006" key="3">
    <source>
        <dbReference type="Google" id="ProtNLM"/>
    </source>
</evidence>